<feature type="region of interest" description="Disordered" evidence="1">
    <location>
        <begin position="38"/>
        <end position="92"/>
    </location>
</feature>
<reference evidence="3" key="1">
    <citation type="submission" date="2025-08" db="UniProtKB">
        <authorList>
            <consortium name="Ensembl"/>
        </authorList>
    </citation>
    <scope>IDENTIFICATION</scope>
</reference>
<dbReference type="PANTHER" id="PTHR36526:SF1">
    <property type="entry name" value="TRANSMEMBRANE PROTEIN 154"/>
    <property type="match status" value="1"/>
</dbReference>
<dbReference type="Proteomes" id="UP000694393">
    <property type="component" value="Unplaced"/>
</dbReference>
<proteinExistence type="predicted"/>
<dbReference type="AlphaFoldDB" id="A0A8C8R5K6"/>
<feature type="transmembrane region" description="Helical" evidence="2">
    <location>
        <begin position="174"/>
        <end position="197"/>
    </location>
</feature>
<sequence length="241" mass="26078">RGCSSQRGPFLWCRLATAADSAASLRGRFRCALRRAVESRGGRRRPRPGQSSREKRVGAGRGCVPPRESLSGAVVGRGPALGSEEEETSGDDTTALVVIVTPSPKTAAEFFTTASDHDLKPAITPAETEINFKTGNNASPALNDGNIPEIGNNSSPELNDLNNDNTPEAAGVQLALIFGIPVLILVLLILPIIFFVIRHKRKKSKQDELGSENVKSPIFEEDTPSVMEIEMEDLDKWMNNM</sequence>
<keyword evidence="4" id="KW-1185">Reference proteome</keyword>
<dbReference type="PANTHER" id="PTHR36526">
    <property type="entry name" value="TRANSMEMBRANE PROTEIN 154"/>
    <property type="match status" value="1"/>
</dbReference>
<keyword evidence="2" id="KW-0472">Membrane</keyword>
<dbReference type="InterPro" id="IPR028064">
    <property type="entry name" value="TMEM154"/>
</dbReference>
<name>A0A8C8R5K6_9SAUR</name>
<protein>
    <recommendedName>
        <fullName evidence="5">Transmembrane protein 154</fullName>
    </recommendedName>
</protein>
<accession>A0A8C8R5K6</accession>
<evidence type="ECO:0000313" key="4">
    <source>
        <dbReference type="Proteomes" id="UP000694393"/>
    </source>
</evidence>
<evidence type="ECO:0000256" key="1">
    <source>
        <dbReference type="SAM" id="MobiDB-lite"/>
    </source>
</evidence>
<evidence type="ECO:0008006" key="5">
    <source>
        <dbReference type="Google" id="ProtNLM"/>
    </source>
</evidence>
<evidence type="ECO:0000256" key="2">
    <source>
        <dbReference type="SAM" id="Phobius"/>
    </source>
</evidence>
<dbReference type="Ensembl" id="ENSPCET00000000463.1">
    <property type="protein sequence ID" value="ENSPCEP00000000452.1"/>
    <property type="gene ID" value="ENSPCEG00000000397.1"/>
</dbReference>
<dbReference type="InterPro" id="IPR053087">
    <property type="entry name" value="TMEM154-like"/>
</dbReference>
<evidence type="ECO:0000313" key="3">
    <source>
        <dbReference type="Ensembl" id="ENSPCEP00000000452.1"/>
    </source>
</evidence>
<dbReference type="Pfam" id="PF15102">
    <property type="entry name" value="TMEM154"/>
    <property type="match status" value="1"/>
</dbReference>
<keyword evidence="2" id="KW-1133">Transmembrane helix</keyword>
<organism evidence="3 4">
    <name type="scientific">Pelusios castaneus</name>
    <name type="common">West African mud turtle</name>
    <dbReference type="NCBI Taxonomy" id="367368"/>
    <lineage>
        <taxon>Eukaryota</taxon>
        <taxon>Metazoa</taxon>
        <taxon>Chordata</taxon>
        <taxon>Craniata</taxon>
        <taxon>Vertebrata</taxon>
        <taxon>Euteleostomi</taxon>
        <taxon>Archelosauria</taxon>
        <taxon>Testudinata</taxon>
        <taxon>Testudines</taxon>
        <taxon>Pleurodira</taxon>
        <taxon>Pelomedusidae</taxon>
        <taxon>Pelusios</taxon>
    </lineage>
</organism>
<reference evidence="3" key="2">
    <citation type="submission" date="2025-09" db="UniProtKB">
        <authorList>
            <consortium name="Ensembl"/>
        </authorList>
    </citation>
    <scope>IDENTIFICATION</scope>
</reference>
<keyword evidence="2" id="KW-0812">Transmembrane</keyword>